<sequence length="278" mass="30833">MDNQRRKFLKMAGATALAGISAPAVVKLTASPALASSAPAGHGAATQDSHAQPAAHGEEAPKGVRLGLLIDMRKLYGKPELMDKAIAACNKVHNIPHYDDRKNEIKWIWKTPFENAFVDQSVYHSSKETKENDFLVLCNHCDEPPCVRVCPTKATFRDEKNGIVAMDYHRCIGCRFCMMGCPYGARSFNWFDPRDNIKEYNPKFPTRMRGVVEKCNFCGERLAEGLEPACLEAIKETGAIVFGDINDPNSEISQVLAKEHTIQRNSSLGTKPSVFYIV</sequence>
<keyword evidence="1" id="KW-0004">4Fe-4S</keyword>
<dbReference type="InterPro" id="IPR054822">
    <property type="entry name" value="DsrO-like"/>
</dbReference>
<accession>A0A1M7YAP1</accession>
<reference evidence="8 9" key="1">
    <citation type="submission" date="2016-12" db="EMBL/GenBank/DDBJ databases">
        <authorList>
            <person name="Song W.-J."/>
            <person name="Kurnit D.M."/>
        </authorList>
    </citation>
    <scope>NUCLEOTIDE SEQUENCE [LARGE SCALE GENOMIC DNA]</scope>
    <source>
        <strain evidence="8 9">DSM 18488</strain>
    </source>
</reference>
<dbReference type="PANTHER" id="PTHR43177">
    <property type="entry name" value="PROTEIN NRFC"/>
    <property type="match status" value="1"/>
</dbReference>
<keyword evidence="4" id="KW-0411">Iron-sulfur</keyword>
<evidence type="ECO:0000256" key="6">
    <source>
        <dbReference type="SAM" id="SignalP"/>
    </source>
</evidence>
<evidence type="ECO:0000256" key="5">
    <source>
        <dbReference type="SAM" id="MobiDB-lite"/>
    </source>
</evidence>
<dbReference type="GO" id="GO:0051539">
    <property type="term" value="F:4 iron, 4 sulfur cluster binding"/>
    <property type="evidence" value="ECO:0007669"/>
    <property type="project" value="UniProtKB-KW"/>
</dbReference>
<name>A0A1M7YAP1_9BACT</name>
<keyword evidence="2" id="KW-0479">Metal-binding</keyword>
<dbReference type="Proteomes" id="UP000184603">
    <property type="component" value="Unassembled WGS sequence"/>
</dbReference>
<keyword evidence="3" id="KW-0408">Iron</keyword>
<dbReference type="PANTHER" id="PTHR43177:SF3">
    <property type="entry name" value="PROTEIN NRFC HOMOLOG"/>
    <property type="match status" value="1"/>
</dbReference>
<dbReference type="STRING" id="1121416.SAMN02745220_03027"/>
<dbReference type="InterPro" id="IPR017900">
    <property type="entry name" value="4Fe4S_Fe_S_CS"/>
</dbReference>
<dbReference type="PROSITE" id="PS51318">
    <property type="entry name" value="TAT"/>
    <property type="match status" value="1"/>
</dbReference>
<evidence type="ECO:0000256" key="2">
    <source>
        <dbReference type="ARBA" id="ARBA00022723"/>
    </source>
</evidence>
<dbReference type="InterPro" id="IPR017896">
    <property type="entry name" value="4Fe4S_Fe-S-bd"/>
</dbReference>
<keyword evidence="6" id="KW-0732">Signal</keyword>
<feature type="chain" id="PRO_5011980408" evidence="6">
    <location>
        <begin position="36"/>
        <end position="278"/>
    </location>
</feature>
<gene>
    <name evidence="8" type="ORF">SAMN02745220_03027</name>
</gene>
<dbReference type="NCBIfam" id="NF045797">
    <property type="entry name" value="DsrO"/>
    <property type="match status" value="1"/>
</dbReference>
<dbReference type="Pfam" id="PF13247">
    <property type="entry name" value="Fer4_11"/>
    <property type="match status" value="1"/>
</dbReference>
<dbReference type="GO" id="GO:0046872">
    <property type="term" value="F:metal ion binding"/>
    <property type="evidence" value="ECO:0007669"/>
    <property type="project" value="UniProtKB-KW"/>
</dbReference>
<dbReference type="CDD" id="cd10551">
    <property type="entry name" value="PsrB"/>
    <property type="match status" value="1"/>
</dbReference>
<feature type="region of interest" description="Disordered" evidence="5">
    <location>
        <begin position="36"/>
        <end position="58"/>
    </location>
</feature>
<evidence type="ECO:0000259" key="7">
    <source>
        <dbReference type="PROSITE" id="PS51379"/>
    </source>
</evidence>
<dbReference type="PROSITE" id="PS00198">
    <property type="entry name" value="4FE4S_FER_1"/>
    <property type="match status" value="1"/>
</dbReference>
<dbReference type="RefSeq" id="WP_073614439.1">
    <property type="nucleotide sequence ID" value="NZ_FRFE01000015.1"/>
</dbReference>
<feature type="domain" description="4Fe-4S ferredoxin-type" evidence="7">
    <location>
        <begin position="162"/>
        <end position="191"/>
    </location>
</feature>
<protein>
    <submittedName>
        <fullName evidence="8">Putative sulfite reductase-associated electron transfer protein DsrO</fullName>
    </submittedName>
</protein>
<dbReference type="OrthoDB" id="9789030at2"/>
<proteinExistence type="predicted"/>
<dbReference type="Gene3D" id="3.30.70.20">
    <property type="match status" value="2"/>
</dbReference>
<dbReference type="InterPro" id="IPR050954">
    <property type="entry name" value="ET_IronSulfur_Cluster-Binding"/>
</dbReference>
<evidence type="ECO:0000256" key="4">
    <source>
        <dbReference type="ARBA" id="ARBA00023014"/>
    </source>
</evidence>
<dbReference type="InterPro" id="IPR006311">
    <property type="entry name" value="TAT_signal"/>
</dbReference>
<evidence type="ECO:0000313" key="8">
    <source>
        <dbReference type="EMBL" id="SHO49703.1"/>
    </source>
</evidence>
<feature type="signal peptide" evidence="6">
    <location>
        <begin position="1"/>
        <end position="35"/>
    </location>
</feature>
<organism evidence="8 9">
    <name type="scientific">Desulfopila aestuarii DSM 18488</name>
    <dbReference type="NCBI Taxonomy" id="1121416"/>
    <lineage>
        <taxon>Bacteria</taxon>
        <taxon>Pseudomonadati</taxon>
        <taxon>Thermodesulfobacteriota</taxon>
        <taxon>Desulfobulbia</taxon>
        <taxon>Desulfobulbales</taxon>
        <taxon>Desulfocapsaceae</taxon>
        <taxon>Desulfopila</taxon>
    </lineage>
</organism>
<evidence type="ECO:0000313" key="9">
    <source>
        <dbReference type="Proteomes" id="UP000184603"/>
    </source>
</evidence>
<keyword evidence="9" id="KW-1185">Reference proteome</keyword>
<dbReference type="SUPFAM" id="SSF54862">
    <property type="entry name" value="4Fe-4S ferredoxins"/>
    <property type="match status" value="1"/>
</dbReference>
<dbReference type="AlphaFoldDB" id="A0A1M7YAP1"/>
<evidence type="ECO:0000256" key="1">
    <source>
        <dbReference type="ARBA" id="ARBA00022485"/>
    </source>
</evidence>
<dbReference type="EMBL" id="FRFE01000015">
    <property type="protein sequence ID" value="SHO49703.1"/>
    <property type="molecule type" value="Genomic_DNA"/>
</dbReference>
<feature type="compositionally biased region" description="Low complexity" evidence="5">
    <location>
        <begin position="36"/>
        <end position="46"/>
    </location>
</feature>
<dbReference type="PROSITE" id="PS51379">
    <property type="entry name" value="4FE4S_FER_2"/>
    <property type="match status" value="1"/>
</dbReference>
<evidence type="ECO:0000256" key="3">
    <source>
        <dbReference type="ARBA" id="ARBA00023004"/>
    </source>
</evidence>